<evidence type="ECO:0000256" key="2">
    <source>
        <dbReference type="ARBA" id="ARBA00022448"/>
    </source>
</evidence>
<accession>A0AAD7A490</accession>
<keyword evidence="4 6" id="KW-1133">Transmembrane helix</keyword>
<keyword evidence="9" id="KW-1185">Reference proteome</keyword>
<dbReference type="InterPro" id="IPR011701">
    <property type="entry name" value="MFS"/>
</dbReference>
<feature type="transmembrane region" description="Helical" evidence="6">
    <location>
        <begin position="336"/>
        <end position="357"/>
    </location>
</feature>
<dbReference type="AlphaFoldDB" id="A0AAD7A490"/>
<dbReference type="Pfam" id="PF07690">
    <property type="entry name" value="MFS_1"/>
    <property type="match status" value="1"/>
</dbReference>
<dbReference type="InterPro" id="IPR020846">
    <property type="entry name" value="MFS_dom"/>
</dbReference>
<evidence type="ECO:0000313" key="9">
    <source>
        <dbReference type="Proteomes" id="UP001218218"/>
    </source>
</evidence>
<dbReference type="EMBL" id="JARIHO010000016">
    <property type="protein sequence ID" value="KAJ7349215.1"/>
    <property type="molecule type" value="Genomic_DNA"/>
</dbReference>
<feature type="transmembrane region" description="Helical" evidence="6">
    <location>
        <begin position="449"/>
        <end position="468"/>
    </location>
</feature>
<keyword evidence="2" id="KW-0813">Transport</keyword>
<evidence type="ECO:0000256" key="4">
    <source>
        <dbReference type="ARBA" id="ARBA00022989"/>
    </source>
</evidence>
<sequence length="481" mass="52079">MHPTHPEQPSDESTPLLSEHADLEAVKRKTPFPRGQLAALCISRLTDPIAYTQLFPYINQMLFQLGVTDDIAKIGFYSGLVESTFAVSQTLTSYPWAKASDIVGRRPIILTGAVGLAVVTLLLGFCTSLSQIIFVRALAGFMAGNIGVYHAVLAEISDPSNSPVAYSLYAFTWPLGATIGPLIGGSFSNLGTKYPGYWGYDFILSRPYFMPNLVCALLVVVGLVLSYTYLQETLPSKRRGSFVDANANPQQPRLGAMDLLSIPMIRALTLSGFLLSFVGTAFDVVLVLFCYTPIERGGLSFSVTQIGYALAMSGLILALFQLFCMPTVLRTYRTSAIYHTSMCCWPLTFFLMPFLNFIVRAGYDADSGTVDFATGTILWAGIAVVLLCSRIAALGFTSNMLLIRNHSPGPSYLGACSGLVQVAMCVSRCFSPAFISSVFALSIGNNLLGGYPVWAGVMLLMCSVGCYFSKKMVAIDKELKS</sequence>
<feature type="non-terminal residue" evidence="8">
    <location>
        <position position="1"/>
    </location>
</feature>
<protein>
    <submittedName>
        <fullName evidence="8">Major facilitator superfamily domain-containing protein</fullName>
    </submittedName>
</protein>
<evidence type="ECO:0000256" key="6">
    <source>
        <dbReference type="SAM" id="Phobius"/>
    </source>
</evidence>
<evidence type="ECO:0000256" key="3">
    <source>
        <dbReference type="ARBA" id="ARBA00022692"/>
    </source>
</evidence>
<feature type="transmembrane region" description="Helical" evidence="6">
    <location>
        <begin position="208"/>
        <end position="230"/>
    </location>
</feature>
<feature type="transmembrane region" description="Helical" evidence="6">
    <location>
        <begin position="377"/>
        <end position="397"/>
    </location>
</feature>
<reference evidence="8" key="1">
    <citation type="submission" date="2023-03" db="EMBL/GenBank/DDBJ databases">
        <title>Massive genome expansion in bonnet fungi (Mycena s.s.) driven by repeated elements and novel gene families across ecological guilds.</title>
        <authorList>
            <consortium name="Lawrence Berkeley National Laboratory"/>
            <person name="Harder C.B."/>
            <person name="Miyauchi S."/>
            <person name="Viragh M."/>
            <person name="Kuo A."/>
            <person name="Thoen E."/>
            <person name="Andreopoulos B."/>
            <person name="Lu D."/>
            <person name="Skrede I."/>
            <person name="Drula E."/>
            <person name="Henrissat B."/>
            <person name="Morin E."/>
            <person name="Kohler A."/>
            <person name="Barry K."/>
            <person name="LaButti K."/>
            <person name="Morin E."/>
            <person name="Salamov A."/>
            <person name="Lipzen A."/>
            <person name="Mereny Z."/>
            <person name="Hegedus B."/>
            <person name="Baldrian P."/>
            <person name="Stursova M."/>
            <person name="Weitz H."/>
            <person name="Taylor A."/>
            <person name="Grigoriev I.V."/>
            <person name="Nagy L.G."/>
            <person name="Martin F."/>
            <person name="Kauserud H."/>
        </authorList>
    </citation>
    <scope>NUCLEOTIDE SEQUENCE</scope>
    <source>
        <strain evidence="8">CBHHK002</strain>
    </source>
</reference>
<dbReference type="Gene3D" id="1.20.1250.20">
    <property type="entry name" value="MFS general substrate transporter like domains"/>
    <property type="match status" value="1"/>
</dbReference>
<dbReference type="PROSITE" id="PS50850">
    <property type="entry name" value="MFS"/>
    <property type="match status" value="1"/>
</dbReference>
<gene>
    <name evidence="8" type="ORF">DFH08DRAFT_864793</name>
</gene>
<keyword evidence="3 6" id="KW-0812">Transmembrane</keyword>
<evidence type="ECO:0000259" key="7">
    <source>
        <dbReference type="PROSITE" id="PS50850"/>
    </source>
</evidence>
<feature type="transmembrane region" description="Helical" evidence="6">
    <location>
        <begin position="306"/>
        <end position="324"/>
    </location>
</feature>
<comment type="subcellular location">
    <subcellularLocation>
        <location evidence="1">Membrane</location>
        <topology evidence="1">Multi-pass membrane protein</topology>
    </subcellularLocation>
</comment>
<proteinExistence type="predicted"/>
<feature type="transmembrane region" description="Helical" evidence="6">
    <location>
        <begin position="164"/>
        <end position="188"/>
    </location>
</feature>
<dbReference type="PANTHER" id="PTHR23504">
    <property type="entry name" value="MAJOR FACILITATOR SUPERFAMILY DOMAIN-CONTAINING PROTEIN 10"/>
    <property type="match status" value="1"/>
</dbReference>
<dbReference type="GO" id="GO:0022857">
    <property type="term" value="F:transmembrane transporter activity"/>
    <property type="evidence" value="ECO:0007669"/>
    <property type="project" value="InterPro"/>
</dbReference>
<keyword evidence="5 6" id="KW-0472">Membrane</keyword>
<dbReference type="Proteomes" id="UP001218218">
    <property type="component" value="Unassembled WGS sequence"/>
</dbReference>
<feature type="transmembrane region" description="Helical" evidence="6">
    <location>
        <begin position="267"/>
        <end position="294"/>
    </location>
</feature>
<feature type="domain" description="Major facilitator superfamily (MFS) profile" evidence="7">
    <location>
        <begin position="36"/>
        <end position="473"/>
    </location>
</feature>
<name>A0AAD7A490_9AGAR</name>
<comment type="caution">
    <text evidence="8">The sequence shown here is derived from an EMBL/GenBank/DDBJ whole genome shotgun (WGS) entry which is preliminary data.</text>
</comment>
<dbReference type="GO" id="GO:0016020">
    <property type="term" value="C:membrane"/>
    <property type="evidence" value="ECO:0007669"/>
    <property type="project" value="UniProtKB-SubCell"/>
</dbReference>
<feature type="transmembrane region" description="Helical" evidence="6">
    <location>
        <begin position="108"/>
        <end position="125"/>
    </location>
</feature>
<dbReference type="InterPro" id="IPR036259">
    <property type="entry name" value="MFS_trans_sf"/>
</dbReference>
<feature type="transmembrane region" description="Helical" evidence="6">
    <location>
        <begin position="131"/>
        <end position="152"/>
    </location>
</feature>
<organism evidence="8 9">
    <name type="scientific">Mycena albidolilacea</name>
    <dbReference type="NCBI Taxonomy" id="1033008"/>
    <lineage>
        <taxon>Eukaryota</taxon>
        <taxon>Fungi</taxon>
        <taxon>Dikarya</taxon>
        <taxon>Basidiomycota</taxon>
        <taxon>Agaricomycotina</taxon>
        <taxon>Agaricomycetes</taxon>
        <taxon>Agaricomycetidae</taxon>
        <taxon>Agaricales</taxon>
        <taxon>Marasmiineae</taxon>
        <taxon>Mycenaceae</taxon>
        <taxon>Mycena</taxon>
    </lineage>
</organism>
<evidence type="ECO:0000256" key="5">
    <source>
        <dbReference type="ARBA" id="ARBA00023136"/>
    </source>
</evidence>
<dbReference type="SUPFAM" id="SSF103473">
    <property type="entry name" value="MFS general substrate transporter"/>
    <property type="match status" value="1"/>
</dbReference>
<dbReference type="PANTHER" id="PTHR23504:SF15">
    <property type="entry name" value="MAJOR FACILITATOR SUPERFAMILY (MFS) PROFILE DOMAIN-CONTAINING PROTEIN"/>
    <property type="match status" value="1"/>
</dbReference>
<evidence type="ECO:0000313" key="8">
    <source>
        <dbReference type="EMBL" id="KAJ7349215.1"/>
    </source>
</evidence>
<evidence type="ECO:0000256" key="1">
    <source>
        <dbReference type="ARBA" id="ARBA00004141"/>
    </source>
</evidence>